<feature type="transmembrane region" description="Helical" evidence="1">
    <location>
        <begin position="12"/>
        <end position="33"/>
    </location>
</feature>
<dbReference type="eggNOG" id="ENOG5031HGE">
    <property type="taxonomic scope" value="Bacteria"/>
</dbReference>
<sequence length="189" mass="20422">MLTVPAFVWRGGAVMRGVIVGVGTGIFVGLLAWLDSGLWLAAVLAAAIITVVYGIWLGLRMVRYWPGAAALSGEQRVRVVGVTRWGGRIGDPTLGQPVVDYADGLHKSAETGRPFRWVLPLFLVVAIVTAGWDAIFGSTRDVIASCVYLVLLGFELLWWPGRRDQLLVNADRARERAVALIERARGAAG</sequence>
<keyword evidence="1" id="KW-1133">Transmembrane helix</keyword>
<dbReference type="STRING" id="1440774.Y900_000775"/>
<reference evidence="2" key="1">
    <citation type="submission" date="2014-05" db="EMBL/GenBank/DDBJ databases">
        <title>Genome sequence of Mycobacterium aromaticivorans strain JS19b1T (= DSM 45407T).</title>
        <authorList>
            <person name="Kwak Y."/>
            <person name="Park G.-S."/>
            <person name="Li Q.X."/>
            <person name="Lee S.-E."/>
            <person name="Shin J.-H."/>
        </authorList>
    </citation>
    <scope>NUCLEOTIDE SEQUENCE [LARGE SCALE GENOMIC DNA]</scope>
    <source>
        <strain evidence="2">JS19b1</strain>
    </source>
</reference>
<evidence type="ECO:0000313" key="3">
    <source>
        <dbReference type="Proteomes" id="UP000022835"/>
    </source>
</evidence>
<feature type="transmembrane region" description="Helical" evidence="1">
    <location>
        <begin position="117"/>
        <end position="136"/>
    </location>
</feature>
<keyword evidence="1" id="KW-0472">Membrane</keyword>
<evidence type="ECO:0000313" key="2">
    <source>
        <dbReference type="EMBL" id="KDE97499.1"/>
    </source>
</evidence>
<keyword evidence="3" id="KW-1185">Reference proteome</keyword>
<dbReference type="Proteomes" id="UP000022835">
    <property type="component" value="Unassembled WGS sequence"/>
</dbReference>
<dbReference type="AlphaFoldDB" id="A0A064CA37"/>
<organism evidence="2 3">
    <name type="scientific">Mycolicibacterium aromaticivorans JS19b1 = JCM 16368</name>
    <dbReference type="NCBI Taxonomy" id="1440774"/>
    <lineage>
        <taxon>Bacteria</taxon>
        <taxon>Bacillati</taxon>
        <taxon>Actinomycetota</taxon>
        <taxon>Actinomycetes</taxon>
        <taxon>Mycobacteriales</taxon>
        <taxon>Mycobacteriaceae</taxon>
        <taxon>Mycolicibacterium</taxon>
    </lineage>
</organism>
<gene>
    <name evidence="2" type="ORF">Y900_000775</name>
</gene>
<accession>A0A064CA37</accession>
<protein>
    <submittedName>
        <fullName evidence="2">Uncharacterized protein</fullName>
    </submittedName>
</protein>
<dbReference type="OrthoDB" id="4725455at2"/>
<evidence type="ECO:0000256" key="1">
    <source>
        <dbReference type="SAM" id="Phobius"/>
    </source>
</evidence>
<proteinExistence type="predicted"/>
<dbReference type="EMBL" id="JALN02000001">
    <property type="protein sequence ID" value="KDE97499.1"/>
    <property type="molecule type" value="Genomic_DNA"/>
</dbReference>
<dbReference type="RefSeq" id="WP_036337851.1">
    <property type="nucleotide sequence ID" value="NZ_JALN02000001.1"/>
</dbReference>
<keyword evidence="1" id="KW-0812">Transmembrane</keyword>
<feature type="transmembrane region" description="Helical" evidence="1">
    <location>
        <begin position="142"/>
        <end position="159"/>
    </location>
</feature>
<name>A0A064CA37_9MYCO</name>
<feature type="transmembrane region" description="Helical" evidence="1">
    <location>
        <begin position="39"/>
        <end position="59"/>
    </location>
</feature>
<comment type="caution">
    <text evidence="2">The sequence shown here is derived from an EMBL/GenBank/DDBJ whole genome shotgun (WGS) entry which is preliminary data.</text>
</comment>